<dbReference type="EMBL" id="HG695918">
    <property type="protein sequence ID" value="CDI86719.1"/>
    <property type="molecule type" value="Genomic_DNA"/>
</dbReference>
<keyword evidence="4" id="KW-1185">Reference proteome</keyword>
<protein>
    <submittedName>
        <fullName evidence="3">Uncharacterized protein</fullName>
    </submittedName>
</protein>
<reference evidence="3" key="2">
    <citation type="submission" date="2013-10" db="EMBL/GenBank/DDBJ databases">
        <authorList>
            <person name="Aslett M."/>
        </authorList>
    </citation>
    <scope>NUCLEOTIDE SEQUENCE [LARGE SCALE GENOMIC DNA]</scope>
    <source>
        <strain evidence="3">Houghton</strain>
    </source>
</reference>
<evidence type="ECO:0000256" key="1">
    <source>
        <dbReference type="SAM" id="MobiDB-lite"/>
    </source>
</evidence>
<reference evidence="3" key="1">
    <citation type="submission" date="2013-10" db="EMBL/GenBank/DDBJ databases">
        <title>Genomic analysis of the causative agents of coccidiosis in chickens.</title>
        <authorList>
            <person name="Reid A.J."/>
            <person name="Blake D."/>
            <person name="Billington K."/>
            <person name="Browne H."/>
            <person name="Dunn M."/>
            <person name="Hung S."/>
            <person name="Kawahara F."/>
            <person name="Miranda-Saavedra D."/>
            <person name="Mourier T."/>
            <person name="Nagra H."/>
            <person name="Otto T.D."/>
            <person name="Rawlings N."/>
            <person name="Sanchez A."/>
            <person name="Sanders M."/>
            <person name="Subramaniam C."/>
            <person name="Tay Y."/>
            <person name="Dear P."/>
            <person name="Doerig C."/>
            <person name="Gruber A."/>
            <person name="Parkinson J."/>
            <person name="Shirley M."/>
            <person name="Wan K.L."/>
            <person name="Berriman M."/>
            <person name="Tomley F."/>
            <person name="Pain A."/>
        </authorList>
    </citation>
    <scope>NUCLEOTIDE SEQUENCE [LARGE SCALE GENOMIC DNA]</scope>
    <source>
        <strain evidence="3">Houghton</strain>
    </source>
</reference>
<dbReference type="AlphaFoldDB" id="U6H7Q0"/>
<organism evidence="3 4">
    <name type="scientific">Eimeria praecox</name>
    <dbReference type="NCBI Taxonomy" id="51316"/>
    <lineage>
        <taxon>Eukaryota</taxon>
        <taxon>Sar</taxon>
        <taxon>Alveolata</taxon>
        <taxon>Apicomplexa</taxon>
        <taxon>Conoidasida</taxon>
        <taxon>Coccidia</taxon>
        <taxon>Eucoccidiorida</taxon>
        <taxon>Eimeriorina</taxon>
        <taxon>Eimeriidae</taxon>
        <taxon>Eimeria</taxon>
    </lineage>
</organism>
<sequence length="781" mass="85316">MSASGPLKPMNISHRYRRRASTMNFALDFIVMKAFSTYQTIFFRRKTAHKLLRLPLVCILAVTAFGISSAHSANGFTFQDALFAGVAGEGAAREPDTSYTHLAESLRKGFNVEHRENEDTNHVNKEASISNEGDTDSDDGDDTMPPLSDTVEKFDEAMNHACSPTVRDSLFKNLKSVFEAVGHVDRWMNSMLGAMTTLESDATALYDYLAGTGSLAAVIKGSCLFGLSILAGIVFACLVLMYQKQGVQGAKQAYCQAYAFTDEILRGSASLRTNGTQADAPLSDEFEGLLPLIDSVESLALLLDGANPNNIVELSKQAATKALDVAPLAEAMNSATEFLSDACISFHASNSLSGSFHKSLWCDLRSNQSSNTGLVSIEETMSSSAQDIIKMNPKKYVETLFTKVTLPALSIESSLPTEDIKQLFFTVFDALGEAEETISKVLGWLDAALNVDCSIYLGILVLVVLWAAWFFCRGNKAKGVIPAIFWNLITWVAVALLVVGGAIGWVTTLGRQGCSILINNCLEQDNWDLLSDYAPVVKPLVSQCLTKDGDGDLLAGVGLDAVYDQMLGELQKTLNGFPSNISPLDKDTSELAEKYLRAAASFGALVAADPASVANSRKEVFPEFLESGMQLLDVDIGGQTLYGLATLESLVAPWKLLVLHPDESPDGDFIVREDNPVESDINFIRWLEDFKKRKVTELIASGLKEEEAEAESERIKQWTKNGIWWLQQKQKVLDSKYACKDQQGTLEVCGYAEMFGLNEKELHASCMYNNQRAAAQECKVS</sequence>
<evidence type="ECO:0000313" key="3">
    <source>
        <dbReference type="EMBL" id="CDI86719.1"/>
    </source>
</evidence>
<keyword evidence="2" id="KW-1133">Transmembrane helix</keyword>
<gene>
    <name evidence="3" type="ORF">EPH_0003240</name>
</gene>
<feature type="transmembrane region" description="Helical" evidence="2">
    <location>
        <begin position="455"/>
        <end position="472"/>
    </location>
</feature>
<feature type="region of interest" description="Disordered" evidence="1">
    <location>
        <begin position="110"/>
        <end position="149"/>
    </location>
</feature>
<proteinExistence type="predicted"/>
<keyword evidence="2" id="KW-0472">Membrane</keyword>
<accession>U6H7Q0</accession>
<keyword evidence="2" id="KW-0812">Transmembrane</keyword>
<dbReference type="VEuPathDB" id="ToxoDB:EPH_0003240"/>
<dbReference type="OrthoDB" id="345998at2759"/>
<feature type="compositionally biased region" description="Basic and acidic residues" evidence="1">
    <location>
        <begin position="110"/>
        <end position="125"/>
    </location>
</feature>
<evidence type="ECO:0000256" key="2">
    <source>
        <dbReference type="SAM" id="Phobius"/>
    </source>
</evidence>
<name>U6H7Q0_9EIME</name>
<feature type="compositionally biased region" description="Acidic residues" evidence="1">
    <location>
        <begin position="133"/>
        <end position="142"/>
    </location>
</feature>
<evidence type="ECO:0000313" key="4">
    <source>
        <dbReference type="Proteomes" id="UP000018201"/>
    </source>
</evidence>
<dbReference type="Proteomes" id="UP000018201">
    <property type="component" value="Unassembled WGS sequence"/>
</dbReference>
<feature type="transmembrane region" description="Helical" evidence="2">
    <location>
        <begin position="484"/>
        <end position="506"/>
    </location>
</feature>